<evidence type="ECO:0000256" key="1">
    <source>
        <dbReference type="PROSITE-ProRule" id="PRU00708"/>
    </source>
</evidence>
<evidence type="ECO:0000313" key="3">
    <source>
        <dbReference type="EMBL" id="KAF2753823.1"/>
    </source>
</evidence>
<dbReference type="InterPro" id="IPR011990">
    <property type="entry name" value="TPR-like_helical_dom_sf"/>
</dbReference>
<evidence type="ECO:0000313" key="4">
    <source>
        <dbReference type="Proteomes" id="UP000799437"/>
    </source>
</evidence>
<dbReference type="PANTHER" id="PTHR47934">
    <property type="entry name" value="PENTATRICOPEPTIDE REPEAT-CONTAINING PROTEIN PET309, MITOCHONDRIAL"/>
    <property type="match status" value="1"/>
</dbReference>
<gene>
    <name evidence="3" type="ORF">EJ05DRAFT_541805</name>
</gene>
<dbReference type="GO" id="GO:0007005">
    <property type="term" value="P:mitochondrion organization"/>
    <property type="evidence" value="ECO:0007669"/>
    <property type="project" value="TreeGrafter"/>
</dbReference>
<feature type="region of interest" description="Disordered" evidence="2">
    <location>
        <begin position="181"/>
        <end position="206"/>
    </location>
</feature>
<dbReference type="OrthoDB" id="185373at2759"/>
<dbReference type="PROSITE" id="PS51375">
    <property type="entry name" value="PPR"/>
    <property type="match status" value="1"/>
</dbReference>
<evidence type="ECO:0000256" key="2">
    <source>
        <dbReference type="SAM" id="MobiDB-lite"/>
    </source>
</evidence>
<name>A0A6A6VUC8_9PEZI</name>
<dbReference type="GO" id="GO:0005739">
    <property type="term" value="C:mitochondrion"/>
    <property type="evidence" value="ECO:0007669"/>
    <property type="project" value="TreeGrafter"/>
</dbReference>
<sequence length="839" mass="97024">MRSQLTRLVFHRILSNQPIPHTYCANGALRTSRRIARNGRLPFRSPSRAFIGALFNMKPKKPERHTKEPTFAPGVKQMASLSRALQVGSRPAPDADLTKAFDEFFALRNPKPSIRNFEILHVTRTFDYLKSRNYEPFRKYIHENASRILYYAAQEDAKYTDAFINLGRRVYELATSVESEKRHTAHASAPETTESTGDGDSVPPESCKIPDQRYSLSLKANFFHLLLHCGAFEEAKTFLKDHRDHIDSARGRSWAPAVLLMAHLRRHNMTKVEEIWTTLKQDTSLQFSKMQMIYIARTYTEIGDITKALSLFPSFSDLELDQQRMSINDDMKTIRHTIAAIIEQSWMTGKLDLVEDLVRRHVEQRDSGPVILGQILAWAAASGKNVEELERMMRIMKELPTDQMTDRSRLRYNARLLNALLEYAVHRKDAYLAERYMGLADRLKIIPSDLTYILQATWRLDTGDIEGAKEAVEKLRVVDDTSMFVRSKLDPLLNRYLEALTKLRPQLDAHILEITEWLASHGVRFEPATTKALCLHHLRKDEFYDVIDLLQTNVNLYSVEERTSIWEFLSAYALDKQATTNKAWDVYMILQRIFEEMHRDVRTQYMVHFYARMRPDLALHVFNHMRRHRYPDCRSTIDTYVKALTGIAETKDATGLLQVFNQLKLDDELDPNTRLYNALMLAHGRCGNPDKAFNIWNQIADSREGPSYQSIVNIFRVCEYHPAGDEVAASIWRRLRRYDIELDVPVVAAFVGTLARHGRRDPAYRVIQYIEKQLGLKPDVFLLASLLNKTVQPDAQKLVMTWIENNYSALWAEMKPGLRQDEIDGLFTYPVDLDHNAEV</sequence>
<dbReference type="GeneID" id="54490740"/>
<dbReference type="Proteomes" id="UP000799437">
    <property type="component" value="Unassembled WGS sequence"/>
</dbReference>
<organism evidence="3 4">
    <name type="scientific">Pseudovirgaria hyperparasitica</name>
    <dbReference type="NCBI Taxonomy" id="470096"/>
    <lineage>
        <taxon>Eukaryota</taxon>
        <taxon>Fungi</taxon>
        <taxon>Dikarya</taxon>
        <taxon>Ascomycota</taxon>
        <taxon>Pezizomycotina</taxon>
        <taxon>Dothideomycetes</taxon>
        <taxon>Dothideomycetes incertae sedis</taxon>
        <taxon>Acrospermales</taxon>
        <taxon>Acrospermaceae</taxon>
        <taxon>Pseudovirgaria</taxon>
    </lineage>
</organism>
<dbReference type="RefSeq" id="XP_033596274.1">
    <property type="nucleotide sequence ID" value="XM_033749686.1"/>
</dbReference>
<feature type="repeat" description="PPR" evidence="1">
    <location>
        <begin position="672"/>
        <end position="706"/>
    </location>
</feature>
<dbReference type="Gene3D" id="1.25.40.10">
    <property type="entry name" value="Tetratricopeptide repeat domain"/>
    <property type="match status" value="1"/>
</dbReference>
<dbReference type="InterPro" id="IPR051114">
    <property type="entry name" value="Mito_RNA_Proc_CCM1"/>
</dbReference>
<accession>A0A6A6VUC8</accession>
<proteinExistence type="predicted"/>
<reference evidence="3" key="1">
    <citation type="journal article" date="2020" name="Stud. Mycol.">
        <title>101 Dothideomycetes genomes: a test case for predicting lifestyles and emergence of pathogens.</title>
        <authorList>
            <person name="Haridas S."/>
            <person name="Albert R."/>
            <person name="Binder M."/>
            <person name="Bloem J."/>
            <person name="Labutti K."/>
            <person name="Salamov A."/>
            <person name="Andreopoulos B."/>
            <person name="Baker S."/>
            <person name="Barry K."/>
            <person name="Bills G."/>
            <person name="Bluhm B."/>
            <person name="Cannon C."/>
            <person name="Castanera R."/>
            <person name="Culley D."/>
            <person name="Daum C."/>
            <person name="Ezra D."/>
            <person name="Gonzalez J."/>
            <person name="Henrissat B."/>
            <person name="Kuo A."/>
            <person name="Liang C."/>
            <person name="Lipzen A."/>
            <person name="Lutzoni F."/>
            <person name="Magnuson J."/>
            <person name="Mondo S."/>
            <person name="Nolan M."/>
            <person name="Ohm R."/>
            <person name="Pangilinan J."/>
            <person name="Park H.-J."/>
            <person name="Ramirez L."/>
            <person name="Alfaro M."/>
            <person name="Sun H."/>
            <person name="Tritt A."/>
            <person name="Yoshinaga Y."/>
            <person name="Zwiers L.-H."/>
            <person name="Turgeon B."/>
            <person name="Goodwin S."/>
            <person name="Spatafora J."/>
            <person name="Crous P."/>
            <person name="Grigoriev I."/>
        </authorList>
    </citation>
    <scope>NUCLEOTIDE SEQUENCE</scope>
    <source>
        <strain evidence="3">CBS 121739</strain>
    </source>
</reference>
<protein>
    <submittedName>
        <fullName evidence="3">Uncharacterized protein</fullName>
    </submittedName>
</protein>
<dbReference type="EMBL" id="ML996583">
    <property type="protein sequence ID" value="KAF2753823.1"/>
    <property type="molecule type" value="Genomic_DNA"/>
</dbReference>
<dbReference type="InterPro" id="IPR002885">
    <property type="entry name" value="PPR_rpt"/>
</dbReference>
<dbReference type="GO" id="GO:0006396">
    <property type="term" value="P:RNA processing"/>
    <property type="evidence" value="ECO:0007669"/>
    <property type="project" value="TreeGrafter"/>
</dbReference>
<keyword evidence="4" id="KW-1185">Reference proteome</keyword>
<dbReference type="AlphaFoldDB" id="A0A6A6VUC8"/>
<dbReference type="GO" id="GO:0003729">
    <property type="term" value="F:mRNA binding"/>
    <property type="evidence" value="ECO:0007669"/>
    <property type="project" value="TreeGrafter"/>
</dbReference>
<dbReference type="PANTHER" id="PTHR47934:SF6">
    <property type="entry name" value="MITOCHONDRIAL GROUP I INTRON SPLICING FACTOR CCM1-RELATED"/>
    <property type="match status" value="1"/>
</dbReference>